<dbReference type="RefSeq" id="WP_338239337.1">
    <property type="nucleotide sequence ID" value="NZ_BQKE01000004.1"/>
</dbReference>
<dbReference type="PANTHER" id="PTHR42693:SF53">
    <property type="entry name" value="ENDO-4-O-SULFATASE"/>
    <property type="match status" value="1"/>
</dbReference>
<dbReference type="PROSITE" id="PS00149">
    <property type="entry name" value="SULFATASE_2"/>
    <property type="match status" value="1"/>
</dbReference>
<evidence type="ECO:0000313" key="7">
    <source>
        <dbReference type="EMBL" id="GJM64262.1"/>
    </source>
</evidence>
<feature type="chain" id="PRO_5042967840" evidence="5">
    <location>
        <begin position="26"/>
        <end position="490"/>
    </location>
</feature>
<sequence>MKKMKNTSFLAMLCLCFWGSISASAQERKPNILMIVCDDLGYNDVGFNGSKDIKTPALDQLAKAGTIMTSGYVTHPFCGPSRASMLTGRYPHPMGTQFNLPPNTEEEDLGIPVAELGIPVEETYISKVLKDAGYYTGIVGKWHLGTEPQYHPNVRGFEDFYGFLGGGHNYFPKQYREAYERQKKQGKKVIFDYLLPLEHNGKEVQEDEYLTDALSKQAIRQVNEAKAQDKPFFMYLAYNAPHTPLQAKEEDMAEYSGIKDQKRRTYAAMVHAVDRGVSQVVRQLKENGQFENTLIVFLSDNGGKIGRGANNYPLREGKGSACEGGFRVPMFFHWPAHIPAGKRFNYVVSSVDFYPTFAELAGAKIPSGKVLDGKVVINDIMKNRNTRKDEAIFAMRHRNTYNEVGVRYNDWKLLSQELGVWQLYNLKKDIGEQKDVSAKHPEIVKELVQKAQDWSESHHAPRWFHDGNTRELWEKNEMPRFDRTFQCTFF</sequence>
<evidence type="ECO:0000313" key="8">
    <source>
        <dbReference type="Proteomes" id="UP001310022"/>
    </source>
</evidence>
<comment type="similarity">
    <text evidence="1">Belongs to the sulfatase family.</text>
</comment>
<dbReference type="SUPFAM" id="SSF53649">
    <property type="entry name" value="Alkaline phosphatase-like"/>
    <property type="match status" value="1"/>
</dbReference>
<keyword evidence="3" id="KW-0378">Hydrolase</keyword>
<comment type="caution">
    <text evidence="7">The sequence shown here is derived from an EMBL/GenBank/DDBJ whole genome shotgun (WGS) entry which is preliminary data.</text>
</comment>
<dbReference type="AlphaFoldDB" id="A0AAN4W4R5"/>
<evidence type="ECO:0000256" key="4">
    <source>
        <dbReference type="ARBA" id="ARBA00022837"/>
    </source>
</evidence>
<evidence type="ECO:0000256" key="3">
    <source>
        <dbReference type="ARBA" id="ARBA00022801"/>
    </source>
</evidence>
<dbReference type="PANTHER" id="PTHR42693">
    <property type="entry name" value="ARYLSULFATASE FAMILY MEMBER"/>
    <property type="match status" value="1"/>
</dbReference>
<proteinExistence type="inferred from homology"/>
<dbReference type="Pfam" id="PF00884">
    <property type="entry name" value="Sulfatase"/>
    <property type="match status" value="1"/>
</dbReference>
<keyword evidence="8" id="KW-1185">Reference proteome</keyword>
<dbReference type="Gene3D" id="3.40.720.10">
    <property type="entry name" value="Alkaline Phosphatase, subunit A"/>
    <property type="match status" value="1"/>
</dbReference>
<dbReference type="InterPro" id="IPR000917">
    <property type="entry name" value="Sulfatase_N"/>
</dbReference>
<dbReference type="Gene3D" id="3.30.1120.10">
    <property type="match status" value="1"/>
</dbReference>
<keyword evidence="2" id="KW-0479">Metal-binding</keyword>
<reference evidence="7 8" key="1">
    <citation type="submission" date="2021-12" db="EMBL/GenBank/DDBJ databases">
        <title>Genome sequencing of bacteria with rrn-lacking chromosome and rrn-plasmid.</title>
        <authorList>
            <person name="Anda M."/>
            <person name="Iwasaki W."/>
        </authorList>
    </citation>
    <scope>NUCLEOTIDE SEQUENCE [LARGE SCALE GENOMIC DNA]</scope>
    <source>
        <strain evidence="7 8">NBRC 15940</strain>
    </source>
</reference>
<dbReference type="InterPro" id="IPR017850">
    <property type="entry name" value="Alkaline_phosphatase_core_sf"/>
</dbReference>
<feature type="domain" description="Sulfatase N-terminal" evidence="6">
    <location>
        <begin position="30"/>
        <end position="363"/>
    </location>
</feature>
<dbReference type="InterPro" id="IPR050738">
    <property type="entry name" value="Sulfatase"/>
</dbReference>
<name>A0AAN4W4R5_9BACT</name>
<keyword evidence="4" id="KW-0106">Calcium</keyword>
<organism evidence="7 8">
    <name type="scientific">Persicobacter diffluens</name>
    <dbReference type="NCBI Taxonomy" id="981"/>
    <lineage>
        <taxon>Bacteria</taxon>
        <taxon>Pseudomonadati</taxon>
        <taxon>Bacteroidota</taxon>
        <taxon>Cytophagia</taxon>
        <taxon>Cytophagales</taxon>
        <taxon>Persicobacteraceae</taxon>
        <taxon>Persicobacter</taxon>
    </lineage>
</organism>
<dbReference type="GO" id="GO:0046872">
    <property type="term" value="F:metal ion binding"/>
    <property type="evidence" value="ECO:0007669"/>
    <property type="project" value="UniProtKB-KW"/>
</dbReference>
<keyword evidence="5" id="KW-0732">Signal</keyword>
<dbReference type="InterPro" id="IPR024607">
    <property type="entry name" value="Sulfatase_CS"/>
</dbReference>
<protein>
    <submittedName>
        <fullName evidence="7">Arylsulfatase</fullName>
    </submittedName>
</protein>
<dbReference type="GO" id="GO:0004065">
    <property type="term" value="F:arylsulfatase activity"/>
    <property type="evidence" value="ECO:0007669"/>
    <property type="project" value="TreeGrafter"/>
</dbReference>
<dbReference type="Proteomes" id="UP001310022">
    <property type="component" value="Unassembled WGS sequence"/>
</dbReference>
<evidence type="ECO:0000259" key="6">
    <source>
        <dbReference type="Pfam" id="PF00884"/>
    </source>
</evidence>
<evidence type="ECO:0000256" key="2">
    <source>
        <dbReference type="ARBA" id="ARBA00022723"/>
    </source>
</evidence>
<accession>A0AAN4W4R5</accession>
<evidence type="ECO:0000256" key="1">
    <source>
        <dbReference type="ARBA" id="ARBA00008779"/>
    </source>
</evidence>
<gene>
    <name evidence="7" type="ORF">PEDI_48140</name>
</gene>
<feature type="signal peptide" evidence="5">
    <location>
        <begin position="1"/>
        <end position="25"/>
    </location>
</feature>
<dbReference type="EMBL" id="BQKE01000004">
    <property type="protein sequence ID" value="GJM64262.1"/>
    <property type="molecule type" value="Genomic_DNA"/>
</dbReference>
<evidence type="ECO:0000256" key="5">
    <source>
        <dbReference type="SAM" id="SignalP"/>
    </source>
</evidence>